<keyword evidence="8" id="KW-0371">Homeobox</keyword>
<keyword evidence="8" id="KW-0238">DNA-binding</keyword>
<dbReference type="GO" id="GO:0007224">
    <property type="term" value="P:smoothened signaling pathway"/>
    <property type="evidence" value="ECO:0007669"/>
    <property type="project" value="TreeGrafter"/>
</dbReference>
<gene>
    <name evidence="8" type="ORF">XNOV1_A009926</name>
</gene>
<keyword evidence="5" id="KW-0067">ATP-binding</keyword>
<evidence type="ECO:0000256" key="2">
    <source>
        <dbReference type="ARBA" id="ARBA00022679"/>
    </source>
</evidence>
<evidence type="ECO:0000256" key="3">
    <source>
        <dbReference type="ARBA" id="ARBA00022741"/>
    </source>
</evidence>
<dbReference type="PROSITE" id="PS50011">
    <property type="entry name" value="PROTEIN_KINASE_DOM"/>
    <property type="match status" value="1"/>
</dbReference>
<dbReference type="Pfam" id="PF00069">
    <property type="entry name" value="Pkinase"/>
    <property type="match status" value="1"/>
</dbReference>
<keyword evidence="1" id="KW-0723">Serine/threonine-protein kinase</keyword>
<dbReference type="GO" id="GO:0003677">
    <property type="term" value="F:DNA binding"/>
    <property type="evidence" value="ECO:0007669"/>
    <property type="project" value="UniProtKB-KW"/>
</dbReference>
<dbReference type="SMART" id="SM00220">
    <property type="entry name" value="S_TKc"/>
    <property type="match status" value="1"/>
</dbReference>
<reference evidence="8" key="1">
    <citation type="submission" date="2023-08" db="EMBL/GenBank/DDBJ databases">
        <authorList>
            <person name="Alioto T."/>
            <person name="Alioto T."/>
            <person name="Gomez Garrido J."/>
        </authorList>
    </citation>
    <scope>NUCLEOTIDE SEQUENCE</scope>
</reference>
<evidence type="ECO:0000256" key="1">
    <source>
        <dbReference type="ARBA" id="ARBA00022527"/>
    </source>
</evidence>
<evidence type="ECO:0000259" key="7">
    <source>
        <dbReference type="PROSITE" id="PS50011"/>
    </source>
</evidence>
<name>A0AAV1HBC7_XYRNO</name>
<evidence type="ECO:0000313" key="9">
    <source>
        <dbReference type="Proteomes" id="UP001178508"/>
    </source>
</evidence>
<evidence type="ECO:0000256" key="6">
    <source>
        <dbReference type="SAM" id="MobiDB-lite"/>
    </source>
</evidence>
<dbReference type="PROSITE" id="PS00108">
    <property type="entry name" value="PROTEIN_KINASE_ST"/>
    <property type="match status" value="1"/>
</dbReference>
<dbReference type="PANTHER" id="PTHR24058">
    <property type="entry name" value="DUAL SPECIFICITY PROTEIN KINASE"/>
    <property type="match status" value="1"/>
</dbReference>
<dbReference type="EMBL" id="OY660883">
    <property type="protein sequence ID" value="CAJ1081983.1"/>
    <property type="molecule type" value="Genomic_DNA"/>
</dbReference>
<dbReference type="PANTHER" id="PTHR24058:SF53">
    <property type="entry name" value="HOMEODOMAIN-INTERACTING PROTEIN KINASE 2"/>
    <property type="match status" value="1"/>
</dbReference>
<dbReference type="Gene3D" id="1.10.510.10">
    <property type="entry name" value="Transferase(Phosphotransferase) domain 1"/>
    <property type="match status" value="1"/>
</dbReference>
<dbReference type="GO" id="GO:0005524">
    <property type="term" value="F:ATP binding"/>
    <property type="evidence" value="ECO:0007669"/>
    <property type="project" value="UniProtKB-KW"/>
</dbReference>
<dbReference type="GO" id="GO:0016605">
    <property type="term" value="C:PML body"/>
    <property type="evidence" value="ECO:0007669"/>
    <property type="project" value="TreeGrafter"/>
</dbReference>
<keyword evidence="4 8" id="KW-0418">Kinase</keyword>
<proteinExistence type="predicted"/>
<organism evidence="8 9">
    <name type="scientific">Xyrichtys novacula</name>
    <name type="common">Pearly razorfish</name>
    <name type="synonym">Hemipteronotus novacula</name>
    <dbReference type="NCBI Taxonomy" id="13765"/>
    <lineage>
        <taxon>Eukaryota</taxon>
        <taxon>Metazoa</taxon>
        <taxon>Chordata</taxon>
        <taxon>Craniata</taxon>
        <taxon>Vertebrata</taxon>
        <taxon>Euteleostomi</taxon>
        <taxon>Actinopterygii</taxon>
        <taxon>Neopterygii</taxon>
        <taxon>Teleostei</taxon>
        <taxon>Neoteleostei</taxon>
        <taxon>Acanthomorphata</taxon>
        <taxon>Eupercaria</taxon>
        <taxon>Labriformes</taxon>
        <taxon>Labridae</taxon>
        <taxon>Xyrichtys</taxon>
    </lineage>
</organism>
<dbReference type="InterPro" id="IPR008271">
    <property type="entry name" value="Ser/Thr_kinase_AS"/>
</dbReference>
<evidence type="ECO:0000256" key="4">
    <source>
        <dbReference type="ARBA" id="ARBA00022777"/>
    </source>
</evidence>
<dbReference type="GO" id="GO:0004713">
    <property type="term" value="F:protein tyrosine kinase activity"/>
    <property type="evidence" value="ECO:0007669"/>
    <property type="project" value="TreeGrafter"/>
</dbReference>
<feature type="domain" description="Protein kinase" evidence="7">
    <location>
        <begin position="15"/>
        <end position="329"/>
    </location>
</feature>
<dbReference type="GO" id="GO:0004674">
    <property type="term" value="F:protein serine/threonine kinase activity"/>
    <property type="evidence" value="ECO:0007669"/>
    <property type="project" value="UniProtKB-KW"/>
</dbReference>
<dbReference type="GO" id="GO:0003714">
    <property type="term" value="F:transcription corepressor activity"/>
    <property type="evidence" value="ECO:0007669"/>
    <property type="project" value="TreeGrafter"/>
</dbReference>
<sequence>MTMNKDYANILPSNYCLLKEAGRGCFGVVLKCLKVDTDDIVAIKVLRDTEEFRNEYDLMEFFKRNNLDEKNIVRYIEMIPLKDNIKGLVFEMLDETLWKHMTVTRSFDPLNLANVRSVIHQMATALDVLKTNKVIHSDIKPDNIMVVDSDEEPLQVKLIDFGLAFPTSSAVQGQRKQVLNFRAPEIILGQPFSEAIDMWSLGVVMAFMLTGYTLFPANLEYDALHSMIKVLGAPPNHVFDNGLRTRMYCKKTSGQWRLKTPYEYAQTDVWFIDSCHCPFESLDQLEKLTTLAGEDANEKKECINLLKAMLQMDPSKRITPSEVLAHPFITNAKQSSDSRGSSGFNEQTPRTPLLTLVKPNTQTPRKPLIIQVKPEPAEHSSISEEDSEEDLEPKRRPCLPRYFQDESDTEGETSEDRTVTSGDPVPVERRQVEKKTPRKPLIIQVKPKPPEFFMSSLSISEEDSEEDLEPKRRPCLPRYFQDESDTERRPGEKKEKKKGQNCVVRFGRWLRKKSCRFSNCVHSVN</sequence>
<protein>
    <submittedName>
        <fullName evidence="8">Homeodomain-interacting protein kinase 2 isoform X1</fullName>
    </submittedName>
</protein>
<dbReference type="GO" id="GO:0042771">
    <property type="term" value="P:intrinsic apoptotic signaling pathway in response to DNA damage by p53 class mediator"/>
    <property type="evidence" value="ECO:0007669"/>
    <property type="project" value="TreeGrafter"/>
</dbReference>
<dbReference type="GO" id="GO:0005737">
    <property type="term" value="C:cytoplasm"/>
    <property type="evidence" value="ECO:0007669"/>
    <property type="project" value="TreeGrafter"/>
</dbReference>
<feature type="compositionally biased region" description="Basic and acidic residues" evidence="6">
    <location>
        <begin position="426"/>
        <end position="435"/>
    </location>
</feature>
<keyword evidence="2" id="KW-0808">Transferase</keyword>
<keyword evidence="9" id="KW-1185">Reference proteome</keyword>
<dbReference type="InterPro" id="IPR050494">
    <property type="entry name" value="Ser_Thr_dual-spec_kinase"/>
</dbReference>
<dbReference type="Proteomes" id="UP001178508">
    <property type="component" value="Chromosome 20"/>
</dbReference>
<evidence type="ECO:0000256" key="5">
    <source>
        <dbReference type="ARBA" id="ARBA00022840"/>
    </source>
</evidence>
<dbReference type="Gene3D" id="3.30.200.20">
    <property type="entry name" value="Phosphorylase Kinase, domain 1"/>
    <property type="match status" value="1"/>
</dbReference>
<dbReference type="GO" id="GO:0046332">
    <property type="term" value="F:SMAD binding"/>
    <property type="evidence" value="ECO:0007669"/>
    <property type="project" value="TreeGrafter"/>
</dbReference>
<dbReference type="SUPFAM" id="SSF56112">
    <property type="entry name" value="Protein kinase-like (PK-like)"/>
    <property type="match status" value="1"/>
</dbReference>
<feature type="compositionally biased region" description="Polar residues" evidence="6">
    <location>
        <begin position="331"/>
        <end position="350"/>
    </location>
</feature>
<dbReference type="InterPro" id="IPR000719">
    <property type="entry name" value="Prot_kinase_dom"/>
</dbReference>
<dbReference type="GO" id="GO:0003713">
    <property type="term" value="F:transcription coactivator activity"/>
    <property type="evidence" value="ECO:0007669"/>
    <property type="project" value="TreeGrafter"/>
</dbReference>
<keyword evidence="3" id="KW-0547">Nucleotide-binding</keyword>
<evidence type="ECO:0000313" key="8">
    <source>
        <dbReference type="EMBL" id="CAJ1081983.1"/>
    </source>
</evidence>
<feature type="region of interest" description="Disordered" evidence="6">
    <location>
        <begin position="331"/>
        <end position="499"/>
    </location>
</feature>
<dbReference type="InterPro" id="IPR011009">
    <property type="entry name" value="Kinase-like_dom_sf"/>
</dbReference>
<accession>A0AAV1HBC7</accession>
<dbReference type="AlphaFoldDB" id="A0AAV1HBC7"/>
<dbReference type="GO" id="GO:0045944">
    <property type="term" value="P:positive regulation of transcription by RNA polymerase II"/>
    <property type="evidence" value="ECO:0007669"/>
    <property type="project" value="TreeGrafter"/>
</dbReference>